<evidence type="ECO:0000256" key="1">
    <source>
        <dbReference type="SAM" id="Phobius"/>
    </source>
</evidence>
<reference evidence="2 3" key="1">
    <citation type="submission" date="2023-12" db="EMBL/GenBank/DDBJ databases">
        <title>Whole-genome sequencing of halo(alkali)philic microorganisms from hypersaline lakes.</title>
        <authorList>
            <person name="Sorokin D.Y."/>
            <person name="Merkel A.Y."/>
            <person name="Messina E."/>
            <person name="Yakimov M."/>
        </authorList>
    </citation>
    <scope>NUCLEOTIDE SEQUENCE [LARGE SCALE GENOMIC DNA]</scope>
    <source>
        <strain evidence="2 3">AB-CW1</strain>
    </source>
</reference>
<name>A0AAP6MLJ0_9GAMM</name>
<gene>
    <name evidence="2" type="ORF">VCB98_09050</name>
</gene>
<evidence type="ECO:0000313" key="3">
    <source>
        <dbReference type="Proteomes" id="UP001302316"/>
    </source>
</evidence>
<keyword evidence="1" id="KW-1133">Transmembrane helix</keyword>
<dbReference type="RefSeq" id="WP_346051907.1">
    <property type="nucleotide sequence ID" value="NZ_JAYGII010000018.1"/>
</dbReference>
<comment type="caution">
    <text evidence="2">The sequence shown here is derived from an EMBL/GenBank/DDBJ whole genome shotgun (WGS) entry which is preliminary data.</text>
</comment>
<organism evidence="2 3">
    <name type="scientific">Natronospira elongata</name>
    <dbReference type="NCBI Taxonomy" id="3110268"/>
    <lineage>
        <taxon>Bacteria</taxon>
        <taxon>Pseudomonadati</taxon>
        <taxon>Pseudomonadota</taxon>
        <taxon>Gammaproteobacteria</taxon>
        <taxon>Natronospirales</taxon>
        <taxon>Natronospiraceae</taxon>
        <taxon>Natronospira</taxon>
    </lineage>
</organism>
<keyword evidence="1" id="KW-0812">Transmembrane</keyword>
<dbReference type="Proteomes" id="UP001302316">
    <property type="component" value="Unassembled WGS sequence"/>
</dbReference>
<sequence length="99" mass="10697">MRRSGLILSLSGALMAVFAAALLLYTAALILTESLLPAVRMEQPELARASILGQEFSGYAVLFPAVAYLLMGFIALALGIRQARRGRLIWRGDDDGDET</sequence>
<dbReference type="AlphaFoldDB" id="A0AAP6MLJ0"/>
<keyword evidence="3" id="KW-1185">Reference proteome</keyword>
<dbReference type="EMBL" id="JAYGII010000018">
    <property type="protein sequence ID" value="MEA5445965.1"/>
    <property type="molecule type" value="Genomic_DNA"/>
</dbReference>
<feature type="transmembrane region" description="Helical" evidence="1">
    <location>
        <begin position="56"/>
        <end position="80"/>
    </location>
</feature>
<accession>A0AAP6MLJ0</accession>
<protein>
    <submittedName>
        <fullName evidence="2">Uncharacterized protein</fullName>
    </submittedName>
</protein>
<proteinExistence type="predicted"/>
<evidence type="ECO:0000313" key="2">
    <source>
        <dbReference type="EMBL" id="MEA5445965.1"/>
    </source>
</evidence>
<keyword evidence="1" id="KW-0472">Membrane</keyword>